<dbReference type="PANTHER" id="PTHR43540:SF1">
    <property type="entry name" value="ISOCHORISMATASE HYDROLASE"/>
    <property type="match status" value="1"/>
</dbReference>
<dbReference type="InterPro" id="IPR050272">
    <property type="entry name" value="Isochorismatase-like_hydrls"/>
</dbReference>
<accession>A0A7D4Q4X0</accession>
<name>A0A7D4Q4X0_9MICO</name>
<feature type="domain" description="Isochorismatase-like" evidence="2">
    <location>
        <begin position="6"/>
        <end position="147"/>
    </location>
</feature>
<evidence type="ECO:0000259" key="2">
    <source>
        <dbReference type="Pfam" id="PF00857"/>
    </source>
</evidence>
<dbReference type="Proteomes" id="UP000501003">
    <property type="component" value="Chromosome"/>
</dbReference>
<organism evidence="3 4">
    <name type="scientific">Aquiluna borgnonia</name>
    <dbReference type="NCBI Taxonomy" id="2499157"/>
    <lineage>
        <taxon>Bacteria</taxon>
        <taxon>Bacillati</taxon>
        <taxon>Actinomycetota</taxon>
        <taxon>Actinomycetes</taxon>
        <taxon>Micrococcales</taxon>
        <taxon>Microbacteriaceae</taxon>
        <taxon>Luna cluster</taxon>
        <taxon>Luna-1 subcluster</taxon>
        <taxon>Aquiluna</taxon>
    </lineage>
</organism>
<gene>
    <name evidence="3" type="ORF">HRU87_04075</name>
</gene>
<evidence type="ECO:0000256" key="1">
    <source>
        <dbReference type="ARBA" id="ARBA00022801"/>
    </source>
</evidence>
<evidence type="ECO:0000313" key="4">
    <source>
        <dbReference type="Proteomes" id="UP000501003"/>
    </source>
</evidence>
<dbReference type="KEGG" id="aqg:HRU87_04075"/>
<keyword evidence="4" id="KW-1185">Reference proteome</keyword>
<proteinExistence type="predicted"/>
<protein>
    <submittedName>
        <fullName evidence="3">Cysteine hydrolase</fullName>
    </submittedName>
</protein>
<dbReference type="InterPro" id="IPR000868">
    <property type="entry name" value="Isochorismatase-like_dom"/>
</dbReference>
<dbReference type="Pfam" id="PF00857">
    <property type="entry name" value="Isochorismatase"/>
    <property type="match status" value="1"/>
</dbReference>
<dbReference type="SUPFAM" id="SSF52499">
    <property type="entry name" value="Isochorismatase-like hydrolases"/>
    <property type="match status" value="1"/>
</dbReference>
<dbReference type="PANTHER" id="PTHR43540">
    <property type="entry name" value="PEROXYUREIDOACRYLATE/UREIDOACRYLATE AMIDOHYDROLASE-RELATED"/>
    <property type="match status" value="1"/>
</dbReference>
<dbReference type="EMBL" id="CP054056">
    <property type="protein sequence ID" value="QKJ25363.1"/>
    <property type="molecule type" value="Genomic_DNA"/>
</dbReference>
<reference evidence="3 4" key="1">
    <citation type="submission" date="2020-05" db="EMBL/GenBank/DDBJ databases">
        <title>Aquirufa sp. strain 15G-AUS-rot a new Aquirufa species.</title>
        <authorList>
            <person name="Pitt A."/>
            <person name="Hahn M.W."/>
        </authorList>
    </citation>
    <scope>NUCLEOTIDE SEQUENCE [LARGE SCALE GENOMIC DNA]</scope>
    <source>
        <strain evidence="3 4">15G-AUS-rot</strain>
    </source>
</reference>
<dbReference type="GO" id="GO:0016787">
    <property type="term" value="F:hydrolase activity"/>
    <property type="evidence" value="ECO:0007669"/>
    <property type="project" value="UniProtKB-KW"/>
</dbReference>
<sequence>MSRDPVLLVIDAQVGFRDTKFWGGSANPAALDNISALVALWRSKNLPIVMVKHNSKNPDSPLFPGSPGNVLEPSLDGPRDVVIQKSVNSAFYGTPDLHLWLSRRNFRKLVICGITTNFCCETTARMAGNLGYEVDFVLDATTAFDRVDPEGNVIPGATIMQVTAANLNGEFATVLSTAQVLNAG</sequence>
<dbReference type="InterPro" id="IPR036380">
    <property type="entry name" value="Isochorismatase-like_sf"/>
</dbReference>
<evidence type="ECO:0000313" key="3">
    <source>
        <dbReference type="EMBL" id="QKJ25363.1"/>
    </source>
</evidence>
<dbReference type="AlphaFoldDB" id="A0A7D4Q4X0"/>
<keyword evidence="1 3" id="KW-0378">Hydrolase</keyword>
<dbReference type="Gene3D" id="3.40.50.850">
    <property type="entry name" value="Isochorismatase-like"/>
    <property type="match status" value="1"/>
</dbReference>
<dbReference type="CDD" id="cd01014">
    <property type="entry name" value="nicotinamidase_related"/>
    <property type="match status" value="1"/>
</dbReference>
<dbReference type="RefSeq" id="WP_173493660.1">
    <property type="nucleotide sequence ID" value="NZ_CP054056.1"/>
</dbReference>